<protein>
    <submittedName>
        <fullName evidence="1">Uncharacterized protein</fullName>
    </submittedName>
</protein>
<gene>
    <name evidence="1" type="ORF">DPEC_G00148310</name>
</gene>
<sequence length="958" mass="105795">MAELNSALTKEGWYLTAEGIEELKGTSEKLSANDIIRIALNTDLRTIGKKFLPADINSGRVEKIEGPCVLQVQKARNVSAPKDNEESQGAPRMLRLQITDGHTTAVGLEFKQFSKISLNTPPGTKVKLIGTVLVKNGILLLEDSKISVLGGEVDHMVEKWELQRSLAKHNRSIIGREGGAPPFVPFGQKCVKNQEVDSRELDARKTLVSTSVAKTAEENEDFEKQRLAAIAEVAKNKEGTRAFGGGGSAGGNLANIGGRESYSGGRDNYRRGDRADRESYRNRREDRTERTEESGRPEGNYRESYREPGNYRELVDERALREIMEMGFDKEDARQALMDSNNKLEVALNSLLTGTFKPPSPTEEPSRPPQRDRGRGRGRGRGRSSRFGGEEEEEGSGGRPSGPSTLFDFLESKMGSFSIQEQKNQPSSRQHEGKMTFPPSDQVPSRYPQRGDNRADRSDSRNNVRNDRSRNEKSDRNDWSRNDRADRNDRPPRFQREDFPKPGESFTPAPSAAPAQQWGQRGLERGQIQEKAPRGGGEGTERWREAQNQRQVVREARGQSSVFCPATYPAAGQRNREPKDRTQDPSVTIQQGIRGGSSSGSGAFQRGVRDGGSGQRAQHSGPDLSMVKAGGERQDNGSAGQLSKPGQNLMDLPSKPGQNLMDLPSKPTQQLMDLPSKPAQQLMNLPSNNVSEPKRVQRSNSKADNRVEPNSRRRGGSKFDRERPNSENFDRYQDNGSLNSSNSWGGKDSANSGTQDWAVSRSDSRGDSRPMKGQVGECTGSGPHLQNGDSSTEHKRTGPIKQQYSSSGPTSRDETQNRNSTNSAYNNTNSAPKKRSGQIKGQRSDQGHKGQDLAASPGLGNLKAGDQVLALYWEDNKFYKAQIDAVHPSGSTAVVVFTEYGNCEEVLLHNIKPVSVDFWKEEEGLEYRRGGDGQPRSTTRTRPTVQYYQPPRARPGTD</sequence>
<evidence type="ECO:0000313" key="2">
    <source>
        <dbReference type="Proteomes" id="UP001157502"/>
    </source>
</evidence>
<comment type="caution">
    <text evidence="1">The sequence shown here is derived from an EMBL/GenBank/DDBJ whole genome shotgun (WGS) entry which is preliminary data.</text>
</comment>
<evidence type="ECO:0000313" key="1">
    <source>
        <dbReference type="EMBL" id="KAJ8003436.1"/>
    </source>
</evidence>
<accession>A0ACC2GIE9</accession>
<name>A0ACC2GIE9_DALPE</name>
<reference evidence="1" key="1">
    <citation type="submission" date="2021-05" db="EMBL/GenBank/DDBJ databases">
        <authorList>
            <person name="Pan Q."/>
            <person name="Jouanno E."/>
            <person name="Zahm M."/>
            <person name="Klopp C."/>
            <person name="Cabau C."/>
            <person name="Louis A."/>
            <person name="Berthelot C."/>
            <person name="Parey E."/>
            <person name="Roest Crollius H."/>
            <person name="Montfort J."/>
            <person name="Robinson-Rechavi M."/>
            <person name="Bouchez O."/>
            <person name="Lampietro C."/>
            <person name="Lopez Roques C."/>
            <person name="Donnadieu C."/>
            <person name="Postlethwait J."/>
            <person name="Bobe J."/>
            <person name="Dillon D."/>
            <person name="Chandos A."/>
            <person name="von Hippel F."/>
            <person name="Guiguen Y."/>
        </authorList>
    </citation>
    <scope>NUCLEOTIDE SEQUENCE</scope>
    <source>
        <strain evidence="1">YG-Jan2019</strain>
    </source>
</reference>
<proteinExistence type="predicted"/>
<keyword evidence="2" id="KW-1185">Reference proteome</keyword>
<dbReference type="EMBL" id="CM055739">
    <property type="protein sequence ID" value="KAJ8003436.1"/>
    <property type="molecule type" value="Genomic_DNA"/>
</dbReference>
<dbReference type="Proteomes" id="UP001157502">
    <property type="component" value="Chromosome 12"/>
</dbReference>
<organism evidence="1 2">
    <name type="scientific">Dallia pectoralis</name>
    <name type="common">Alaska blackfish</name>
    <dbReference type="NCBI Taxonomy" id="75939"/>
    <lineage>
        <taxon>Eukaryota</taxon>
        <taxon>Metazoa</taxon>
        <taxon>Chordata</taxon>
        <taxon>Craniata</taxon>
        <taxon>Vertebrata</taxon>
        <taxon>Euteleostomi</taxon>
        <taxon>Actinopterygii</taxon>
        <taxon>Neopterygii</taxon>
        <taxon>Teleostei</taxon>
        <taxon>Protacanthopterygii</taxon>
        <taxon>Esociformes</taxon>
        <taxon>Umbridae</taxon>
        <taxon>Dallia</taxon>
    </lineage>
</organism>